<name>A0A0B6XUI0_9EUPU</name>
<proteinExistence type="predicted"/>
<dbReference type="EMBL" id="HACG01000822">
    <property type="protein sequence ID" value="CEK47687.1"/>
    <property type="molecule type" value="Transcribed_RNA"/>
</dbReference>
<feature type="non-terminal residue" evidence="2">
    <location>
        <position position="1"/>
    </location>
</feature>
<protein>
    <submittedName>
        <fullName evidence="2">Uncharacterized protein</fullName>
    </submittedName>
</protein>
<sequence>CIVYKKHTRKKLNVLKNKSLDQGEDTITRDESIHLLGDSRVGSEPPSFAREDDDNFKNGIHEPIYMNVSNRKQTSPVPI</sequence>
<organism evidence="2">
    <name type="scientific">Arion vulgaris</name>
    <dbReference type="NCBI Taxonomy" id="1028688"/>
    <lineage>
        <taxon>Eukaryota</taxon>
        <taxon>Metazoa</taxon>
        <taxon>Spiralia</taxon>
        <taxon>Lophotrochozoa</taxon>
        <taxon>Mollusca</taxon>
        <taxon>Gastropoda</taxon>
        <taxon>Heterobranchia</taxon>
        <taxon>Euthyneura</taxon>
        <taxon>Panpulmonata</taxon>
        <taxon>Eupulmonata</taxon>
        <taxon>Stylommatophora</taxon>
        <taxon>Helicina</taxon>
        <taxon>Arionoidea</taxon>
        <taxon>Arionidae</taxon>
        <taxon>Arion</taxon>
    </lineage>
</organism>
<gene>
    <name evidence="2" type="primary">ORF1956</name>
</gene>
<reference evidence="2" key="1">
    <citation type="submission" date="2014-12" db="EMBL/GenBank/DDBJ databases">
        <title>Insight into the proteome of Arion vulgaris.</title>
        <authorList>
            <person name="Aradska J."/>
            <person name="Bulat T."/>
            <person name="Smidak R."/>
            <person name="Sarate P."/>
            <person name="Gangsoo J."/>
            <person name="Sialana F."/>
            <person name="Bilban M."/>
            <person name="Lubec G."/>
        </authorList>
    </citation>
    <scope>NUCLEOTIDE SEQUENCE</scope>
    <source>
        <tissue evidence="2">Skin</tissue>
    </source>
</reference>
<feature type="non-terminal residue" evidence="2">
    <location>
        <position position="79"/>
    </location>
</feature>
<dbReference type="AlphaFoldDB" id="A0A0B6XUI0"/>
<accession>A0A0B6XUI0</accession>
<evidence type="ECO:0000313" key="2">
    <source>
        <dbReference type="EMBL" id="CEK47687.1"/>
    </source>
</evidence>
<feature type="region of interest" description="Disordered" evidence="1">
    <location>
        <begin position="37"/>
        <end position="79"/>
    </location>
</feature>
<feature type="compositionally biased region" description="Polar residues" evidence="1">
    <location>
        <begin position="67"/>
        <end position="79"/>
    </location>
</feature>
<evidence type="ECO:0000256" key="1">
    <source>
        <dbReference type="SAM" id="MobiDB-lite"/>
    </source>
</evidence>